<dbReference type="InterPro" id="IPR036388">
    <property type="entry name" value="WH-like_DNA-bd_sf"/>
</dbReference>
<evidence type="ECO:0000313" key="3">
    <source>
        <dbReference type="Proteomes" id="UP000237682"/>
    </source>
</evidence>
<dbReference type="OrthoDB" id="7949807at2"/>
<dbReference type="InterPro" id="IPR000835">
    <property type="entry name" value="HTH_MarR-typ"/>
</dbReference>
<dbReference type="InterPro" id="IPR036390">
    <property type="entry name" value="WH_DNA-bd_sf"/>
</dbReference>
<dbReference type="SUPFAM" id="SSF46785">
    <property type="entry name" value="Winged helix' DNA-binding domain"/>
    <property type="match status" value="1"/>
</dbReference>
<dbReference type="Pfam" id="PF01047">
    <property type="entry name" value="MarR"/>
    <property type="match status" value="1"/>
</dbReference>
<sequence length="144" mass="16330">MPPDRSPDSASAAWRLIFDFLMRSSPQRLESLRSRGLTPNDSRVLFTLDREEARPIGALARQWGADPSTATWLVDRLERAGLAERSAAPDDRRVKLVRLTGKGEVTRKELMEEHYRTPREVAALSSGDIEELIRIFTKLNQSVE</sequence>
<dbReference type="PANTHER" id="PTHR33164">
    <property type="entry name" value="TRANSCRIPTIONAL REGULATOR, MARR FAMILY"/>
    <property type="match status" value="1"/>
</dbReference>
<protein>
    <submittedName>
        <fullName evidence="2">MarR family transcriptional regulator</fullName>
    </submittedName>
</protein>
<proteinExistence type="predicted"/>
<dbReference type="EMBL" id="PUEJ01000004">
    <property type="protein sequence ID" value="PRH87649.1"/>
    <property type="molecule type" value="Genomic_DNA"/>
</dbReference>
<dbReference type="Gene3D" id="1.10.10.10">
    <property type="entry name" value="Winged helix-like DNA-binding domain superfamily/Winged helix DNA-binding domain"/>
    <property type="match status" value="1"/>
</dbReference>
<keyword evidence="3" id="KW-1185">Reference proteome</keyword>
<comment type="caution">
    <text evidence="2">The sequence shown here is derived from an EMBL/GenBank/DDBJ whole genome shotgun (WGS) entry which is preliminary data.</text>
</comment>
<dbReference type="GO" id="GO:0003700">
    <property type="term" value="F:DNA-binding transcription factor activity"/>
    <property type="evidence" value="ECO:0007669"/>
    <property type="project" value="InterPro"/>
</dbReference>
<dbReference type="PANTHER" id="PTHR33164:SF43">
    <property type="entry name" value="HTH-TYPE TRANSCRIPTIONAL REPRESSOR YETL"/>
    <property type="match status" value="1"/>
</dbReference>
<dbReference type="PROSITE" id="PS50995">
    <property type="entry name" value="HTH_MARR_2"/>
    <property type="match status" value="1"/>
</dbReference>
<gene>
    <name evidence="2" type="ORF">C5L14_11695</name>
</gene>
<feature type="domain" description="HTH marR-type" evidence="1">
    <location>
        <begin position="1"/>
        <end position="141"/>
    </location>
</feature>
<dbReference type="AlphaFoldDB" id="A0A2S9QE74"/>
<dbReference type="GO" id="GO:0006950">
    <property type="term" value="P:response to stress"/>
    <property type="evidence" value="ECO:0007669"/>
    <property type="project" value="TreeGrafter"/>
</dbReference>
<name>A0A2S9QE74_9HYPH</name>
<dbReference type="InterPro" id="IPR039422">
    <property type="entry name" value="MarR/SlyA-like"/>
</dbReference>
<evidence type="ECO:0000259" key="1">
    <source>
        <dbReference type="PROSITE" id="PS50995"/>
    </source>
</evidence>
<evidence type="ECO:0000313" key="2">
    <source>
        <dbReference type="EMBL" id="PRH87649.1"/>
    </source>
</evidence>
<reference evidence="2 3" key="1">
    <citation type="submission" date="2018-02" db="EMBL/GenBank/DDBJ databases">
        <title>Whole genome sequencing of endophytic bacterium.</title>
        <authorList>
            <person name="Eedara R."/>
            <person name="Podile A.R."/>
        </authorList>
    </citation>
    <scope>NUCLEOTIDE SEQUENCE [LARGE SCALE GENOMIC DNA]</scope>
    <source>
        <strain evidence="2 3">RP1T</strain>
    </source>
</reference>
<accession>A0A2S9QE74</accession>
<dbReference type="PRINTS" id="PR00598">
    <property type="entry name" value="HTHMARR"/>
</dbReference>
<organism evidence="2 3">
    <name type="scientific">Labrys okinawensis</name>
    <dbReference type="NCBI Taxonomy" id="346911"/>
    <lineage>
        <taxon>Bacteria</taxon>
        <taxon>Pseudomonadati</taxon>
        <taxon>Pseudomonadota</taxon>
        <taxon>Alphaproteobacteria</taxon>
        <taxon>Hyphomicrobiales</taxon>
        <taxon>Xanthobacteraceae</taxon>
        <taxon>Labrys</taxon>
    </lineage>
</organism>
<dbReference type="SMART" id="SM00347">
    <property type="entry name" value="HTH_MARR"/>
    <property type="match status" value="1"/>
</dbReference>
<dbReference type="Proteomes" id="UP000237682">
    <property type="component" value="Unassembled WGS sequence"/>
</dbReference>